<dbReference type="Pfam" id="PF12000">
    <property type="entry name" value="Glyco_trans_4_3"/>
    <property type="match status" value="1"/>
</dbReference>
<evidence type="ECO:0000259" key="3">
    <source>
        <dbReference type="Pfam" id="PF12000"/>
    </source>
</evidence>
<dbReference type="PANTHER" id="PTHR46401">
    <property type="entry name" value="GLYCOSYLTRANSFERASE WBBK-RELATED"/>
    <property type="match status" value="1"/>
</dbReference>
<dbReference type="SUPFAM" id="SSF53756">
    <property type="entry name" value="UDP-Glycosyltransferase/glycogen phosphorylase"/>
    <property type="match status" value="1"/>
</dbReference>
<sequence length="433" mass="48338">MLFVHANFPGQFALIAADLARTPRYRVFAIGSQTARSLPGVELATYEMPASRPRDVHAFAVRFDVEGRRAEEVIYAANSLKLRGMTPRVIFVHPGWGESLPLRELFPQARICVYCEFYYRTSGADVGFDTEFPQFGVDGLTRIAARNASTLLALADADAGIAPTHWQRATFPVAFQDKIEVIHDGLDARRLIPGNATFSHPALAGPLRTGDEVVTYVARGLEPYRGFHSFMRALSRVLTARPTAQICVAGSDRVCYGTAPTGHRSWRDMMLAELDGTPGLDRVIFLGQLPHAQYLDLLRVSRVHVYLTYPFVLSWSLLDAMALGSLVIGSDTAPVREAITDGETGLLVPFFEPDQIAARMIEALVDPERFQAIRVKARESVLNHYEFETRIKPAYYGLIERLLLAGENPRFVVQDEYSTKADREGRDSLHEFY</sequence>
<dbReference type="RefSeq" id="WP_307354417.1">
    <property type="nucleotide sequence ID" value="NZ_JAUSVP010000010.1"/>
</dbReference>
<dbReference type="Proteomes" id="UP001231124">
    <property type="component" value="Unassembled WGS sequence"/>
</dbReference>
<keyword evidence="1" id="KW-0808">Transferase</keyword>
<accession>A0ABU0I2H5</accession>
<comment type="caution">
    <text evidence="4">The sequence shown here is derived from an EMBL/GenBank/DDBJ whole genome shotgun (WGS) entry which is preliminary data.</text>
</comment>
<dbReference type="PANTHER" id="PTHR46401:SF2">
    <property type="entry name" value="GLYCOSYLTRANSFERASE WBBK-RELATED"/>
    <property type="match status" value="1"/>
</dbReference>
<feature type="domain" description="Glycosyl transferase family 1" evidence="2">
    <location>
        <begin position="208"/>
        <end position="379"/>
    </location>
</feature>
<name>A0ABU0I2H5_9HYPH</name>
<gene>
    <name evidence="4" type="ORF">QO012_003316</name>
</gene>
<protein>
    <submittedName>
        <fullName evidence="4">Glycosyltransferase involved in cell wall biosynthesis</fullName>
    </submittedName>
</protein>
<dbReference type="Gene3D" id="3.40.50.2000">
    <property type="entry name" value="Glycogen Phosphorylase B"/>
    <property type="match status" value="2"/>
</dbReference>
<evidence type="ECO:0000313" key="4">
    <source>
        <dbReference type="EMBL" id="MDQ0448804.1"/>
    </source>
</evidence>
<evidence type="ECO:0000313" key="5">
    <source>
        <dbReference type="Proteomes" id="UP001231124"/>
    </source>
</evidence>
<evidence type="ECO:0000256" key="1">
    <source>
        <dbReference type="ARBA" id="ARBA00022679"/>
    </source>
</evidence>
<keyword evidence="5" id="KW-1185">Reference proteome</keyword>
<feature type="domain" description="Glycosyl transferase family 4" evidence="3">
    <location>
        <begin position="25"/>
        <end position="190"/>
    </location>
</feature>
<dbReference type="InterPro" id="IPR001296">
    <property type="entry name" value="Glyco_trans_1"/>
</dbReference>
<reference evidence="4 5" key="1">
    <citation type="submission" date="2023-07" db="EMBL/GenBank/DDBJ databases">
        <title>Genomic Encyclopedia of Type Strains, Phase IV (KMG-IV): sequencing the most valuable type-strain genomes for metagenomic binning, comparative biology and taxonomic classification.</title>
        <authorList>
            <person name="Goeker M."/>
        </authorList>
    </citation>
    <scope>NUCLEOTIDE SEQUENCE [LARGE SCALE GENOMIC DNA]</scope>
    <source>
        <strain evidence="4 5">DSM 19013</strain>
    </source>
</reference>
<dbReference type="InterPro" id="IPR022623">
    <property type="entry name" value="Glyco_trans_4"/>
</dbReference>
<dbReference type="Pfam" id="PF00534">
    <property type="entry name" value="Glycos_transf_1"/>
    <property type="match status" value="1"/>
</dbReference>
<proteinExistence type="predicted"/>
<organism evidence="4 5">
    <name type="scientific">Methylobacterium aerolatum</name>
    <dbReference type="NCBI Taxonomy" id="418708"/>
    <lineage>
        <taxon>Bacteria</taxon>
        <taxon>Pseudomonadati</taxon>
        <taxon>Pseudomonadota</taxon>
        <taxon>Alphaproteobacteria</taxon>
        <taxon>Hyphomicrobiales</taxon>
        <taxon>Methylobacteriaceae</taxon>
        <taxon>Methylobacterium</taxon>
    </lineage>
</organism>
<dbReference type="EMBL" id="JAUSVP010000010">
    <property type="protein sequence ID" value="MDQ0448804.1"/>
    <property type="molecule type" value="Genomic_DNA"/>
</dbReference>
<evidence type="ECO:0000259" key="2">
    <source>
        <dbReference type="Pfam" id="PF00534"/>
    </source>
</evidence>